<dbReference type="GO" id="GO:0003677">
    <property type="term" value="F:DNA binding"/>
    <property type="evidence" value="ECO:0007669"/>
    <property type="project" value="UniProtKB-KW"/>
</dbReference>
<keyword evidence="3" id="KW-0238">DNA-binding</keyword>
<keyword evidence="5" id="KW-0539">Nucleus</keyword>
<dbReference type="Proteomes" id="UP000712600">
    <property type="component" value="Unassembled WGS sequence"/>
</dbReference>
<proteinExistence type="predicted"/>
<keyword evidence="4" id="KW-0804">Transcription</keyword>
<dbReference type="InterPro" id="IPR015300">
    <property type="entry name" value="DNA-bd_pseudobarrel_sf"/>
</dbReference>
<sequence>MSSKESIPMVKSDDHKFWKLDMLAKFSETILEEKERASGTEKSSSTPPPKWLMELLCSVTYMSSKESIPMVKSDDHKFWKLDMLAKFSETILEEKERASGTEKSSSTQPPEWLTKVMMKEKNAHDPKLIIEKRLHASDLSKVQSRLSMPINQLLSSDFLTDEETTILHEPAPDPVKSTRKEGSKIGVSVVLVDPLSKRHEVEIRRWKMGENWNYVVVCGWNNVIDSNKFEVDDVTVIWSFRYGGGKLCLALSPLVRESKHSSQSSSRHS</sequence>
<comment type="subcellular location">
    <subcellularLocation>
        <location evidence="1">Nucleus</location>
    </subcellularLocation>
</comment>
<keyword evidence="2" id="KW-0805">Transcription regulation</keyword>
<evidence type="ECO:0000313" key="6">
    <source>
        <dbReference type="EMBL" id="KAF3559109.1"/>
    </source>
</evidence>
<evidence type="ECO:0000256" key="4">
    <source>
        <dbReference type="ARBA" id="ARBA00023163"/>
    </source>
</evidence>
<evidence type="ECO:0000256" key="1">
    <source>
        <dbReference type="ARBA" id="ARBA00004123"/>
    </source>
</evidence>
<dbReference type="GO" id="GO:0005634">
    <property type="term" value="C:nucleus"/>
    <property type="evidence" value="ECO:0007669"/>
    <property type="project" value="UniProtKB-SubCell"/>
</dbReference>
<dbReference type="Gene3D" id="2.40.330.10">
    <property type="entry name" value="DNA-binding pseudobarrel domain"/>
    <property type="match status" value="1"/>
</dbReference>
<dbReference type="Pfam" id="PF03754">
    <property type="entry name" value="At2g31720-like"/>
    <property type="match status" value="1"/>
</dbReference>
<evidence type="ECO:0000256" key="2">
    <source>
        <dbReference type="ARBA" id="ARBA00023015"/>
    </source>
</evidence>
<name>A0A8S9R5W2_BRACR</name>
<gene>
    <name evidence="6" type="ORF">F2Q69_00017085</name>
</gene>
<dbReference type="PANTHER" id="PTHR31541">
    <property type="entry name" value="B3 DOMAIN PLANT PROTEIN-RELATED"/>
    <property type="match status" value="1"/>
</dbReference>
<accession>A0A8S9R5W2</accession>
<organism evidence="6 7">
    <name type="scientific">Brassica cretica</name>
    <name type="common">Mustard</name>
    <dbReference type="NCBI Taxonomy" id="69181"/>
    <lineage>
        <taxon>Eukaryota</taxon>
        <taxon>Viridiplantae</taxon>
        <taxon>Streptophyta</taxon>
        <taxon>Embryophyta</taxon>
        <taxon>Tracheophyta</taxon>
        <taxon>Spermatophyta</taxon>
        <taxon>Magnoliopsida</taxon>
        <taxon>eudicotyledons</taxon>
        <taxon>Gunneridae</taxon>
        <taxon>Pentapetalae</taxon>
        <taxon>rosids</taxon>
        <taxon>malvids</taxon>
        <taxon>Brassicales</taxon>
        <taxon>Brassicaceae</taxon>
        <taxon>Brassiceae</taxon>
        <taxon>Brassica</taxon>
    </lineage>
</organism>
<dbReference type="PANTHER" id="PTHR31541:SF56">
    <property type="entry name" value="DOMAIN PROTEIN, PUTATIVE (DUF313)-RELATED"/>
    <property type="match status" value="1"/>
</dbReference>
<evidence type="ECO:0008006" key="8">
    <source>
        <dbReference type="Google" id="ProtNLM"/>
    </source>
</evidence>
<comment type="caution">
    <text evidence="6">The sequence shown here is derived from an EMBL/GenBank/DDBJ whole genome shotgun (WGS) entry which is preliminary data.</text>
</comment>
<dbReference type="SUPFAM" id="SSF101936">
    <property type="entry name" value="DNA-binding pseudobarrel domain"/>
    <property type="match status" value="1"/>
</dbReference>
<dbReference type="InterPro" id="IPR005508">
    <property type="entry name" value="At2g31720-like"/>
</dbReference>
<reference evidence="6" key="1">
    <citation type="submission" date="2019-12" db="EMBL/GenBank/DDBJ databases">
        <title>Genome sequencing and annotation of Brassica cretica.</title>
        <authorList>
            <person name="Studholme D.J."/>
            <person name="Sarris P."/>
        </authorList>
    </citation>
    <scope>NUCLEOTIDE SEQUENCE</scope>
    <source>
        <strain evidence="6">PFS-109/04</strain>
        <tissue evidence="6">Leaf</tissue>
    </source>
</reference>
<evidence type="ECO:0000256" key="3">
    <source>
        <dbReference type="ARBA" id="ARBA00023125"/>
    </source>
</evidence>
<dbReference type="AlphaFoldDB" id="A0A8S9R5W2"/>
<evidence type="ECO:0000313" key="7">
    <source>
        <dbReference type="Proteomes" id="UP000712600"/>
    </source>
</evidence>
<protein>
    <recommendedName>
        <fullName evidence="8">TF-B3 domain-containing protein</fullName>
    </recommendedName>
</protein>
<evidence type="ECO:0000256" key="5">
    <source>
        <dbReference type="ARBA" id="ARBA00023242"/>
    </source>
</evidence>
<dbReference type="EMBL" id="QGKX02000996">
    <property type="protein sequence ID" value="KAF3559109.1"/>
    <property type="molecule type" value="Genomic_DNA"/>
</dbReference>